<protein>
    <submittedName>
        <fullName evidence="1">Uncharacterized protein</fullName>
    </submittedName>
</protein>
<evidence type="ECO:0000313" key="2">
    <source>
        <dbReference type="Proteomes" id="UP000428260"/>
    </source>
</evidence>
<keyword evidence="2" id="KW-1185">Reference proteome</keyword>
<dbReference type="EMBL" id="CP046401">
    <property type="protein sequence ID" value="QGY44163.1"/>
    <property type="molecule type" value="Genomic_DNA"/>
</dbReference>
<evidence type="ECO:0000313" key="1">
    <source>
        <dbReference type="EMBL" id="QGY44163.1"/>
    </source>
</evidence>
<gene>
    <name evidence="1" type="ORF">GM418_10980</name>
</gene>
<organism evidence="1 2">
    <name type="scientific">Maribellus comscasis</name>
    <dbReference type="NCBI Taxonomy" id="2681766"/>
    <lineage>
        <taxon>Bacteria</taxon>
        <taxon>Pseudomonadati</taxon>
        <taxon>Bacteroidota</taxon>
        <taxon>Bacteroidia</taxon>
        <taxon>Marinilabiliales</taxon>
        <taxon>Prolixibacteraceae</taxon>
        <taxon>Maribellus</taxon>
    </lineage>
</organism>
<sequence length="120" mass="14070">MKNEYFIKVSLDYSEKLHNHLTAISVFASSEEEAMEKTIRTVESWKDHRSYSILKISIDPIYIDPYIIVLKAKYLNGNMRVLNINLNAEDENEAEQLARKITNNWRNLAAIEIVKIEKRN</sequence>
<dbReference type="RefSeq" id="WP_158865993.1">
    <property type="nucleotide sequence ID" value="NZ_CP046401.1"/>
</dbReference>
<accession>A0A6I6JYE8</accession>
<proteinExistence type="predicted"/>
<dbReference type="KEGG" id="mcos:GM418_10980"/>
<dbReference type="Proteomes" id="UP000428260">
    <property type="component" value="Chromosome"/>
</dbReference>
<reference evidence="1 2" key="1">
    <citation type="submission" date="2019-11" db="EMBL/GenBank/DDBJ databases">
        <authorList>
            <person name="Zheng R.K."/>
            <person name="Sun C.M."/>
        </authorList>
    </citation>
    <scope>NUCLEOTIDE SEQUENCE [LARGE SCALE GENOMIC DNA]</scope>
    <source>
        <strain evidence="1 2">WC007</strain>
    </source>
</reference>
<dbReference type="AlphaFoldDB" id="A0A6I6JYE8"/>
<name>A0A6I6JYE8_9BACT</name>